<organism evidence="6">
    <name type="scientific">Menopon gallinae</name>
    <name type="common">poultry shaft louse</name>
    <dbReference type="NCBI Taxonomy" id="328185"/>
    <lineage>
        <taxon>Eukaryota</taxon>
        <taxon>Metazoa</taxon>
        <taxon>Ecdysozoa</taxon>
        <taxon>Arthropoda</taxon>
        <taxon>Hexapoda</taxon>
        <taxon>Insecta</taxon>
        <taxon>Pterygota</taxon>
        <taxon>Neoptera</taxon>
        <taxon>Paraneoptera</taxon>
        <taxon>Psocodea</taxon>
        <taxon>Troctomorpha</taxon>
        <taxon>Phthiraptera</taxon>
        <taxon>Amblycera</taxon>
        <taxon>Menoponidae</taxon>
        <taxon>Menopon</taxon>
    </lineage>
</organism>
<dbReference type="PANTHER" id="PTHR13832:SF792">
    <property type="entry name" value="GM14286P"/>
    <property type="match status" value="1"/>
</dbReference>
<keyword evidence="2 4" id="KW-0378">Hydrolase</keyword>
<dbReference type="EMBL" id="JARGDH010000001">
    <property type="protein sequence ID" value="KAL0280057.1"/>
    <property type="molecule type" value="Genomic_DNA"/>
</dbReference>
<dbReference type="InterPro" id="IPR015655">
    <property type="entry name" value="PP2C"/>
</dbReference>
<dbReference type="GO" id="GO:0005739">
    <property type="term" value="C:mitochondrion"/>
    <property type="evidence" value="ECO:0007669"/>
    <property type="project" value="TreeGrafter"/>
</dbReference>
<dbReference type="PROSITE" id="PS51746">
    <property type="entry name" value="PPM_2"/>
    <property type="match status" value="1"/>
</dbReference>
<evidence type="ECO:0000256" key="2">
    <source>
        <dbReference type="ARBA" id="ARBA00022801"/>
    </source>
</evidence>
<dbReference type="Gene3D" id="3.60.40.10">
    <property type="entry name" value="PPM-type phosphatase domain"/>
    <property type="match status" value="1"/>
</dbReference>
<dbReference type="AlphaFoldDB" id="A0AAW2IE67"/>
<comment type="similarity">
    <text evidence="4">Belongs to the PP2C family.</text>
</comment>
<name>A0AAW2IE67_9NEOP</name>
<feature type="domain" description="PPM-type phosphatase" evidence="5">
    <location>
        <begin position="81"/>
        <end position="488"/>
    </location>
</feature>
<dbReference type="PROSITE" id="PS01032">
    <property type="entry name" value="PPM_1"/>
    <property type="match status" value="1"/>
</dbReference>
<dbReference type="GO" id="GO:0046872">
    <property type="term" value="F:metal ion binding"/>
    <property type="evidence" value="ECO:0007669"/>
    <property type="project" value="UniProtKB-KW"/>
</dbReference>
<dbReference type="InterPro" id="IPR000222">
    <property type="entry name" value="PP2C_BS"/>
</dbReference>
<evidence type="ECO:0000256" key="3">
    <source>
        <dbReference type="ARBA" id="ARBA00022912"/>
    </source>
</evidence>
<keyword evidence="3 4" id="KW-0904">Protein phosphatase</keyword>
<comment type="caution">
    <text evidence="6">The sequence shown here is derived from an EMBL/GenBank/DDBJ whole genome shotgun (WGS) entry which is preliminary data.</text>
</comment>
<keyword evidence="1" id="KW-0479">Metal-binding</keyword>
<dbReference type="SUPFAM" id="SSF81606">
    <property type="entry name" value="PP2C-like"/>
    <property type="match status" value="1"/>
</dbReference>
<evidence type="ECO:0000313" key="6">
    <source>
        <dbReference type="EMBL" id="KAL0280057.1"/>
    </source>
</evidence>
<dbReference type="InterPro" id="IPR001932">
    <property type="entry name" value="PPM-type_phosphatase-like_dom"/>
</dbReference>
<reference evidence="6" key="1">
    <citation type="journal article" date="2024" name="Gigascience">
        <title>Chromosome-level genome of the poultry shaft louse Menopon gallinae provides insight into the host-switching and adaptive evolution of parasitic lice.</title>
        <authorList>
            <person name="Xu Y."/>
            <person name="Ma L."/>
            <person name="Liu S."/>
            <person name="Liang Y."/>
            <person name="Liu Q."/>
            <person name="He Z."/>
            <person name="Tian L."/>
            <person name="Duan Y."/>
            <person name="Cai W."/>
            <person name="Li H."/>
            <person name="Song F."/>
        </authorList>
    </citation>
    <scope>NUCLEOTIDE SEQUENCE</scope>
    <source>
        <strain evidence="6">Cailab_2023a</strain>
    </source>
</reference>
<evidence type="ECO:0000256" key="1">
    <source>
        <dbReference type="ARBA" id="ARBA00022723"/>
    </source>
</evidence>
<dbReference type="PANTHER" id="PTHR13832">
    <property type="entry name" value="PROTEIN PHOSPHATASE 2C"/>
    <property type="match status" value="1"/>
</dbReference>
<protein>
    <recommendedName>
        <fullName evidence="5">PPM-type phosphatase domain-containing protein</fullName>
    </recommendedName>
</protein>
<evidence type="ECO:0000259" key="5">
    <source>
        <dbReference type="PROSITE" id="PS51746"/>
    </source>
</evidence>
<evidence type="ECO:0000256" key="4">
    <source>
        <dbReference type="RuleBase" id="RU003465"/>
    </source>
</evidence>
<dbReference type="GO" id="GO:0004741">
    <property type="term" value="F:[pyruvate dehydrogenase (acetyl-transferring)]-phosphatase activity"/>
    <property type="evidence" value="ECO:0007669"/>
    <property type="project" value="TreeGrafter"/>
</dbReference>
<dbReference type="SMART" id="SM00332">
    <property type="entry name" value="PP2Cc"/>
    <property type="match status" value="1"/>
</dbReference>
<dbReference type="Pfam" id="PF00481">
    <property type="entry name" value="PP2C"/>
    <property type="match status" value="1"/>
</dbReference>
<sequence length="501" mass="57205">MLNRLHKVLPFNSHKINYEKVFNLHKCNGSNNIDFSSTFTFRREIHCSGYFRGASRLTPLEVNNMLKANEFTREFPSGMSIKSYDTNQLQSNDPIEDMRNEAYCIHNKGHLFGVFDGHAGGACAQVVAKRLYHYFTAVLLPRNELLALVDSLNDPKGQPMKILEFFNERFEFVDVLRDLYSSSYRTFVNDLARAEGGVAKSVEDAFVQSFLRLDEDISREALETENNLRVIQKTLSVAMSGAVTCIAYINGPHLYVASLGDCQAVIGTLDEDQGQWMPKIMNVQHNSENIHEVHRILNEHPKAEQDSVIKFDRLLGQLAPLRAFGDFRYKWEKNVLERLCIPYFGANIVPPHYYTPPYLTAKPDITYHHLTPKDKFLVIATDGLWDFISPLEVVRMVGEHLRGKTVLTPFRLLKEDMTLGEINDALLARKECMKMKPIDRNACTHLLRNALGGTEYGLDQGKLSHLLSLPQEVVRNFRDDISITVIHFDSEYLRQCLPAFG</sequence>
<dbReference type="InterPro" id="IPR036457">
    <property type="entry name" value="PPM-type-like_dom_sf"/>
</dbReference>
<proteinExistence type="inferred from homology"/>
<accession>A0AAW2IE67</accession>
<gene>
    <name evidence="6" type="ORF">PYX00_001466</name>
</gene>
<dbReference type="CDD" id="cd00143">
    <property type="entry name" value="PP2Cc"/>
    <property type="match status" value="1"/>
</dbReference>